<evidence type="ECO:0000256" key="2">
    <source>
        <dbReference type="HAMAP-Rule" id="MF_00338"/>
    </source>
</evidence>
<dbReference type="PANTHER" id="PTHR34068">
    <property type="entry name" value="UPF0145 PROTEIN YBJQ"/>
    <property type="match status" value="1"/>
</dbReference>
<reference evidence="3" key="1">
    <citation type="submission" date="2020-04" db="EMBL/GenBank/DDBJ databases">
        <authorList>
            <person name="Zhang T."/>
        </authorList>
    </citation>
    <scope>NUCLEOTIDE SEQUENCE</scope>
    <source>
        <strain evidence="3">HKST-UBA02</strain>
    </source>
</reference>
<protein>
    <recommendedName>
        <fullName evidence="2">UPF0145 protein KDA27_02425</fullName>
    </recommendedName>
</protein>
<evidence type="ECO:0000313" key="4">
    <source>
        <dbReference type="Proteomes" id="UP000739538"/>
    </source>
</evidence>
<dbReference type="Proteomes" id="UP000739538">
    <property type="component" value="Unassembled WGS sequence"/>
</dbReference>
<proteinExistence type="inferred from homology"/>
<accession>A0A956N928</accession>
<evidence type="ECO:0000313" key="3">
    <source>
        <dbReference type="EMBL" id="MCA9754631.1"/>
    </source>
</evidence>
<dbReference type="PANTHER" id="PTHR34068:SF2">
    <property type="entry name" value="UPF0145 PROTEIN SCO3412"/>
    <property type="match status" value="1"/>
</dbReference>
<dbReference type="Gene3D" id="3.30.110.70">
    <property type="entry name" value="Hypothetical protein apc22750. Chain B"/>
    <property type="match status" value="1"/>
</dbReference>
<comment type="similarity">
    <text evidence="1 2">Belongs to the UPF0145 family.</text>
</comment>
<reference evidence="3" key="2">
    <citation type="journal article" date="2021" name="Microbiome">
        <title>Successional dynamics and alternative stable states in a saline activated sludge microbial community over 9 years.</title>
        <authorList>
            <person name="Wang Y."/>
            <person name="Ye J."/>
            <person name="Ju F."/>
            <person name="Liu L."/>
            <person name="Boyd J.A."/>
            <person name="Deng Y."/>
            <person name="Parks D.H."/>
            <person name="Jiang X."/>
            <person name="Yin X."/>
            <person name="Woodcroft B.J."/>
            <person name="Tyson G.W."/>
            <person name="Hugenholtz P."/>
            <person name="Polz M.F."/>
            <person name="Zhang T."/>
        </authorList>
    </citation>
    <scope>NUCLEOTIDE SEQUENCE</scope>
    <source>
        <strain evidence="3">HKST-UBA02</strain>
    </source>
</reference>
<comment type="caution">
    <text evidence="3">The sequence shown here is derived from an EMBL/GenBank/DDBJ whole genome shotgun (WGS) entry which is preliminary data.</text>
</comment>
<dbReference type="Pfam" id="PF01906">
    <property type="entry name" value="YbjQ_1"/>
    <property type="match status" value="1"/>
</dbReference>
<evidence type="ECO:0000256" key="1">
    <source>
        <dbReference type="ARBA" id="ARBA00010751"/>
    </source>
</evidence>
<dbReference type="EMBL" id="JAGQHS010000007">
    <property type="protein sequence ID" value="MCA9754631.1"/>
    <property type="molecule type" value="Genomic_DNA"/>
</dbReference>
<name>A0A956N928_UNCEI</name>
<gene>
    <name evidence="3" type="ORF">KDA27_02425</name>
</gene>
<dbReference type="SUPFAM" id="SSF117782">
    <property type="entry name" value="YbjQ-like"/>
    <property type="match status" value="1"/>
</dbReference>
<dbReference type="AlphaFoldDB" id="A0A956N928"/>
<sequence>MILVTTNDVAGREITEVLGLVRGSTIRARHIGRDILARMRGIVGGEVSEYTKLMGESREQALDRLVQEARELGADAVVGLRFTTSEVMDSAAEILVYGTAVKLR</sequence>
<dbReference type="HAMAP" id="MF_00338">
    <property type="entry name" value="UPF0145"/>
    <property type="match status" value="1"/>
</dbReference>
<dbReference type="InterPro" id="IPR002765">
    <property type="entry name" value="UPF0145_YbjQ-like"/>
</dbReference>
<dbReference type="InterPro" id="IPR035439">
    <property type="entry name" value="UPF0145_dom_sf"/>
</dbReference>
<organism evidence="3 4">
    <name type="scientific">Eiseniibacteriota bacterium</name>
    <dbReference type="NCBI Taxonomy" id="2212470"/>
    <lineage>
        <taxon>Bacteria</taxon>
        <taxon>Candidatus Eiseniibacteriota</taxon>
    </lineage>
</organism>